<feature type="transmembrane region" description="Helical" evidence="13">
    <location>
        <begin position="48"/>
        <end position="68"/>
    </location>
</feature>
<comment type="pathway">
    <text evidence="2">Lipid metabolism.</text>
</comment>
<keyword evidence="5" id="KW-0808">Transferase</keyword>
<organism evidence="15 16">
    <name type="scientific">Chloropicon roscoffensis</name>
    <dbReference type="NCBI Taxonomy" id="1461544"/>
    <lineage>
        <taxon>Eukaryota</taxon>
        <taxon>Viridiplantae</taxon>
        <taxon>Chlorophyta</taxon>
        <taxon>Chloropicophyceae</taxon>
        <taxon>Chloropicales</taxon>
        <taxon>Chloropicaceae</taxon>
        <taxon>Chloropicon</taxon>
    </lineage>
</organism>
<dbReference type="PANTHER" id="PTHR23063">
    <property type="entry name" value="PHOSPHOLIPID ACYLTRANSFERASE"/>
    <property type="match status" value="1"/>
</dbReference>
<keyword evidence="4" id="KW-0444">Lipid biosynthesis</keyword>
<dbReference type="InterPro" id="IPR002123">
    <property type="entry name" value="Plipid/glycerol_acylTrfase"/>
</dbReference>
<accession>A0AAX4P3F6</accession>
<evidence type="ECO:0000256" key="3">
    <source>
        <dbReference type="ARBA" id="ARBA00008655"/>
    </source>
</evidence>
<dbReference type="InterPro" id="IPR045252">
    <property type="entry name" value="LPCAT1-like"/>
</dbReference>
<feature type="transmembrane region" description="Helical" evidence="13">
    <location>
        <begin position="80"/>
        <end position="98"/>
    </location>
</feature>
<evidence type="ECO:0000256" key="7">
    <source>
        <dbReference type="ARBA" id="ARBA00022989"/>
    </source>
</evidence>
<evidence type="ECO:0000256" key="13">
    <source>
        <dbReference type="SAM" id="Phobius"/>
    </source>
</evidence>
<evidence type="ECO:0000256" key="9">
    <source>
        <dbReference type="ARBA" id="ARBA00023136"/>
    </source>
</evidence>
<keyword evidence="11" id="KW-1208">Phospholipid metabolism</keyword>
<dbReference type="PANTHER" id="PTHR23063:SF54">
    <property type="entry name" value="LYSOPHOSPHOLIPID ACYLTRANSFERASE LPEAT1"/>
    <property type="match status" value="1"/>
</dbReference>
<comment type="subcellular location">
    <subcellularLocation>
        <location evidence="1">Membrane</location>
    </subcellularLocation>
</comment>
<dbReference type="GO" id="GO:0005783">
    <property type="term" value="C:endoplasmic reticulum"/>
    <property type="evidence" value="ECO:0007669"/>
    <property type="project" value="TreeGrafter"/>
</dbReference>
<name>A0AAX4P3F6_9CHLO</name>
<reference evidence="15 16" key="1">
    <citation type="submission" date="2024-03" db="EMBL/GenBank/DDBJ databases">
        <title>Complete genome sequence of the green alga Chloropicon roscoffensis RCC1871.</title>
        <authorList>
            <person name="Lemieux C."/>
            <person name="Pombert J.-F."/>
            <person name="Otis C."/>
            <person name="Turmel M."/>
        </authorList>
    </citation>
    <scope>NUCLEOTIDE SEQUENCE [LARGE SCALE GENOMIC DNA]</scope>
    <source>
        <strain evidence="15 16">RCC1871</strain>
    </source>
</reference>
<keyword evidence="12 15" id="KW-0012">Acyltransferase</keyword>
<evidence type="ECO:0000259" key="14">
    <source>
        <dbReference type="SMART" id="SM00563"/>
    </source>
</evidence>
<proteinExistence type="inferred from homology"/>
<dbReference type="GO" id="GO:0008374">
    <property type="term" value="F:O-acyltransferase activity"/>
    <property type="evidence" value="ECO:0007669"/>
    <property type="project" value="InterPro"/>
</dbReference>
<evidence type="ECO:0000256" key="11">
    <source>
        <dbReference type="ARBA" id="ARBA00023264"/>
    </source>
</evidence>
<evidence type="ECO:0000256" key="10">
    <source>
        <dbReference type="ARBA" id="ARBA00023209"/>
    </source>
</evidence>
<evidence type="ECO:0000256" key="12">
    <source>
        <dbReference type="ARBA" id="ARBA00023315"/>
    </source>
</evidence>
<dbReference type="SUPFAM" id="SSF69593">
    <property type="entry name" value="Glycerol-3-phosphate (1)-acyltransferase"/>
    <property type="match status" value="1"/>
</dbReference>
<dbReference type="GO" id="GO:0071618">
    <property type="term" value="F:lysophosphatidylethanolamine acyltransferase activity"/>
    <property type="evidence" value="ECO:0007669"/>
    <property type="project" value="TreeGrafter"/>
</dbReference>
<dbReference type="GO" id="GO:0016020">
    <property type="term" value="C:membrane"/>
    <property type="evidence" value="ECO:0007669"/>
    <property type="project" value="UniProtKB-SubCell"/>
</dbReference>
<keyword evidence="16" id="KW-1185">Reference proteome</keyword>
<evidence type="ECO:0000313" key="15">
    <source>
        <dbReference type="EMBL" id="WZN60615.1"/>
    </source>
</evidence>
<keyword evidence="7 13" id="KW-1133">Transmembrane helix</keyword>
<dbReference type="CDD" id="cd07991">
    <property type="entry name" value="LPLAT_LPCAT1-like"/>
    <property type="match status" value="1"/>
</dbReference>
<dbReference type="Pfam" id="PF01553">
    <property type="entry name" value="Acyltransferase"/>
    <property type="match status" value="1"/>
</dbReference>
<dbReference type="GO" id="GO:0008654">
    <property type="term" value="P:phospholipid biosynthetic process"/>
    <property type="evidence" value="ECO:0007669"/>
    <property type="project" value="UniProtKB-KW"/>
</dbReference>
<evidence type="ECO:0000313" key="16">
    <source>
        <dbReference type="Proteomes" id="UP001472866"/>
    </source>
</evidence>
<gene>
    <name evidence="15" type="ORF">HKI87_03g21490</name>
</gene>
<dbReference type="SMART" id="SM00563">
    <property type="entry name" value="PlsC"/>
    <property type="match status" value="1"/>
</dbReference>
<keyword evidence="10" id="KW-0594">Phospholipid biosynthesis</keyword>
<evidence type="ECO:0000256" key="8">
    <source>
        <dbReference type="ARBA" id="ARBA00023098"/>
    </source>
</evidence>
<evidence type="ECO:0000256" key="1">
    <source>
        <dbReference type="ARBA" id="ARBA00004370"/>
    </source>
</evidence>
<feature type="domain" description="Phospholipid/glycerol acyltransferase" evidence="14">
    <location>
        <begin position="112"/>
        <end position="225"/>
    </location>
</feature>
<evidence type="ECO:0000256" key="6">
    <source>
        <dbReference type="ARBA" id="ARBA00022692"/>
    </source>
</evidence>
<keyword evidence="6 13" id="KW-0812">Transmembrane</keyword>
<evidence type="ECO:0000256" key="5">
    <source>
        <dbReference type="ARBA" id="ARBA00022679"/>
    </source>
</evidence>
<keyword evidence="8" id="KW-0443">Lipid metabolism</keyword>
<dbReference type="AlphaFoldDB" id="A0AAX4P3F6"/>
<dbReference type="Proteomes" id="UP001472866">
    <property type="component" value="Chromosome 03"/>
</dbReference>
<comment type="similarity">
    <text evidence="3">Belongs to the 1-acyl-sn-glycerol-3-phosphate acyltransferase family.</text>
</comment>
<evidence type="ECO:0000256" key="4">
    <source>
        <dbReference type="ARBA" id="ARBA00022516"/>
    </source>
</evidence>
<dbReference type="EMBL" id="CP151503">
    <property type="protein sequence ID" value="WZN60615.1"/>
    <property type="molecule type" value="Genomic_DNA"/>
</dbReference>
<protein>
    <submittedName>
        <fullName evidence="15">Lysophospholipid acyltransferase LPEAT1</fullName>
    </submittedName>
</protein>
<sequence>MPQYSYHSYLDEHAPFVRHDSYGAMGLERQGLRERTRLRIASLTLMPLRFFVGMSLVALYYVVCLLFPKNERLNRAALSFVSRSILLVIGFGFGSIQVDSPEGLARCVDASAAVVSNHTSWADILILCWLFAPSFVARSATRETPLIGRVSQAMRCLYVEREKTNGKGGIASQLQERMHMTSRAKARPIAIFAEGTTSNGTYLLPFKSGAFLALLPVTLVVIKYAKGGRVSPAWESISGLRHVVLMLSEPRHRASVTVATFVPNPGESPQDYCRRARQTMLETGGLLDSESTFRDKLNYHKLLRQQHDKFE</sequence>
<evidence type="ECO:0000256" key="2">
    <source>
        <dbReference type="ARBA" id="ARBA00005189"/>
    </source>
</evidence>
<keyword evidence="9 13" id="KW-0472">Membrane</keyword>